<sequence length="51" mass="5329">MRIAGFIAFLAMAVPAHAADTTVPEPSALALFGIGVLGVIIGRHGSRRKRD</sequence>
<feature type="transmembrane region" description="Helical" evidence="1">
    <location>
        <begin position="28"/>
        <end position="46"/>
    </location>
</feature>
<dbReference type="RefSeq" id="WP_259961307.1">
    <property type="nucleotide sequence ID" value="NZ_JAOAMV010000002.1"/>
</dbReference>
<protein>
    <submittedName>
        <fullName evidence="4">PEP-CTERM sorting domain-containing protein</fullName>
    </submittedName>
</protein>
<dbReference type="EMBL" id="JAOAMV010000002">
    <property type="protein sequence ID" value="MCT2558486.1"/>
    <property type="molecule type" value="Genomic_DNA"/>
</dbReference>
<feature type="chain" id="PRO_5040746276" evidence="2">
    <location>
        <begin position="19"/>
        <end position="51"/>
    </location>
</feature>
<keyword evidence="1" id="KW-0472">Membrane</keyword>
<name>A0A9X2W0B8_9SPHN</name>
<evidence type="ECO:0000313" key="4">
    <source>
        <dbReference type="EMBL" id="MCT2558486.1"/>
    </source>
</evidence>
<feature type="domain" description="Ice-binding protein C-terminal" evidence="3">
    <location>
        <begin position="22"/>
        <end position="47"/>
    </location>
</feature>
<keyword evidence="2" id="KW-0732">Signal</keyword>
<dbReference type="Proteomes" id="UP001142648">
    <property type="component" value="Unassembled WGS sequence"/>
</dbReference>
<keyword evidence="1" id="KW-0812">Transmembrane</keyword>
<dbReference type="AlphaFoldDB" id="A0A9X2W0B8"/>
<evidence type="ECO:0000256" key="1">
    <source>
        <dbReference type="SAM" id="Phobius"/>
    </source>
</evidence>
<keyword evidence="5" id="KW-1185">Reference proteome</keyword>
<dbReference type="Pfam" id="PF07589">
    <property type="entry name" value="PEP-CTERM"/>
    <property type="match status" value="1"/>
</dbReference>
<evidence type="ECO:0000259" key="3">
    <source>
        <dbReference type="Pfam" id="PF07589"/>
    </source>
</evidence>
<feature type="signal peptide" evidence="2">
    <location>
        <begin position="1"/>
        <end position="18"/>
    </location>
</feature>
<accession>A0A9X2W0B8</accession>
<proteinExistence type="predicted"/>
<evidence type="ECO:0000256" key="2">
    <source>
        <dbReference type="SAM" id="SignalP"/>
    </source>
</evidence>
<keyword evidence="1" id="KW-1133">Transmembrane helix</keyword>
<evidence type="ECO:0000313" key="5">
    <source>
        <dbReference type="Proteomes" id="UP001142648"/>
    </source>
</evidence>
<organism evidence="4 5">
    <name type="scientific">Tsuneonella litorea</name>
    <dbReference type="NCBI Taxonomy" id="2976475"/>
    <lineage>
        <taxon>Bacteria</taxon>
        <taxon>Pseudomonadati</taxon>
        <taxon>Pseudomonadota</taxon>
        <taxon>Alphaproteobacteria</taxon>
        <taxon>Sphingomonadales</taxon>
        <taxon>Erythrobacteraceae</taxon>
        <taxon>Tsuneonella</taxon>
    </lineage>
</organism>
<dbReference type="InterPro" id="IPR013424">
    <property type="entry name" value="Ice-binding_C"/>
</dbReference>
<reference evidence="4" key="1">
    <citation type="submission" date="2022-09" db="EMBL/GenBank/DDBJ databases">
        <title>The genome sequence of Tsuneonella sp. YG55.</title>
        <authorList>
            <person name="Liu Y."/>
        </authorList>
    </citation>
    <scope>NUCLEOTIDE SEQUENCE</scope>
    <source>
        <strain evidence="4">YG55</strain>
    </source>
</reference>
<dbReference type="NCBIfam" id="TIGR02595">
    <property type="entry name" value="PEP_CTERM"/>
    <property type="match status" value="1"/>
</dbReference>
<gene>
    <name evidence="4" type="ORF">N0B51_05785</name>
</gene>
<comment type="caution">
    <text evidence="4">The sequence shown here is derived from an EMBL/GenBank/DDBJ whole genome shotgun (WGS) entry which is preliminary data.</text>
</comment>